<dbReference type="PANTHER" id="PTHR45255">
    <property type="entry name" value="DNAJ HOMOLOG SUBFAMILY C MEMBER 24"/>
    <property type="match status" value="1"/>
</dbReference>
<accession>A0A9P6J599</accession>
<feature type="region of interest" description="Disordered" evidence="2">
    <location>
        <begin position="38"/>
        <end position="57"/>
    </location>
</feature>
<feature type="compositionally biased region" description="Low complexity" evidence="2">
    <location>
        <begin position="41"/>
        <end position="56"/>
    </location>
</feature>
<reference evidence="4" key="1">
    <citation type="journal article" date="2020" name="Fungal Divers.">
        <title>Resolving the Mortierellaceae phylogeny through synthesis of multi-gene phylogenetics and phylogenomics.</title>
        <authorList>
            <person name="Vandepol N."/>
            <person name="Liber J."/>
            <person name="Desiro A."/>
            <person name="Na H."/>
            <person name="Kennedy M."/>
            <person name="Barry K."/>
            <person name="Grigoriev I.V."/>
            <person name="Miller A.N."/>
            <person name="O'Donnell K."/>
            <person name="Stajich J.E."/>
            <person name="Bonito G."/>
        </authorList>
    </citation>
    <scope>NUCLEOTIDE SEQUENCE</scope>
    <source>
        <strain evidence="4">MES-2147</strain>
    </source>
</reference>
<comment type="caution">
    <text evidence="4">The sequence shown here is derived from an EMBL/GenBank/DDBJ whole genome shotgun (WGS) entry which is preliminary data.</text>
</comment>
<organism evidence="4 5">
    <name type="scientific">Modicella reniformis</name>
    <dbReference type="NCBI Taxonomy" id="1440133"/>
    <lineage>
        <taxon>Eukaryota</taxon>
        <taxon>Fungi</taxon>
        <taxon>Fungi incertae sedis</taxon>
        <taxon>Mucoromycota</taxon>
        <taxon>Mortierellomycotina</taxon>
        <taxon>Mortierellomycetes</taxon>
        <taxon>Mortierellales</taxon>
        <taxon>Mortierellaceae</taxon>
        <taxon>Modicella</taxon>
    </lineage>
</organism>
<dbReference type="PROSITE" id="PS50076">
    <property type="entry name" value="DNAJ_2"/>
    <property type="match status" value="1"/>
</dbReference>
<keyword evidence="5" id="KW-1185">Reference proteome</keyword>
<dbReference type="Pfam" id="PF00226">
    <property type="entry name" value="DnaJ"/>
    <property type="match status" value="1"/>
</dbReference>
<dbReference type="GO" id="GO:0001671">
    <property type="term" value="F:ATPase activator activity"/>
    <property type="evidence" value="ECO:0007669"/>
    <property type="project" value="TreeGrafter"/>
</dbReference>
<dbReference type="InterPro" id="IPR001623">
    <property type="entry name" value="DnaJ_domain"/>
</dbReference>
<gene>
    <name evidence="4" type="ORF">BGZ65_006138</name>
</gene>
<dbReference type="SUPFAM" id="SSF46565">
    <property type="entry name" value="Chaperone J-domain"/>
    <property type="match status" value="1"/>
</dbReference>
<evidence type="ECO:0000313" key="5">
    <source>
        <dbReference type="Proteomes" id="UP000749646"/>
    </source>
</evidence>
<dbReference type="CDD" id="cd06257">
    <property type="entry name" value="DnaJ"/>
    <property type="match status" value="1"/>
</dbReference>
<dbReference type="AlphaFoldDB" id="A0A9P6J599"/>
<evidence type="ECO:0000259" key="3">
    <source>
        <dbReference type="PROSITE" id="PS50076"/>
    </source>
</evidence>
<sequence>MLKDYYAILGVAEDASVAEIRQHYQRLLLIHHPDKQQQNQSLRISSRSLPSSSSSPPLIPLQDIKEAWECLRLPAQRAFYDSSLKAMRLHAIGQVNDDVDLDEMEFDEGKCLTQFVIVHSLQAKTADLNTFIHSFTMSQILASSSHAADAAAIISSR</sequence>
<dbReference type="PANTHER" id="PTHR45255:SF1">
    <property type="entry name" value="DNAJ HOMOLOG SUBFAMILY C MEMBER 24"/>
    <property type="match status" value="1"/>
</dbReference>
<feature type="domain" description="J" evidence="3">
    <location>
        <begin position="4"/>
        <end position="84"/>
    </location>
</feature>
<evidence type="ECO:0000256" key="1">
    <source>
        <dbReference type="ARBA" id="ARBA00022833"/>
    </source>
</evidence>
<dbReference type="PRINTS" id="PR00625">
    <property type="entry name" value="JDOMAIN"/>
</dbReference>
<protein>
    <recommendedName>
        <fullName evidence="3">J domain-containing protein</fullName>
    </recommendedName>
</protein>
<dbReference type="Gene3D" id="1.10.287.110">
    <property type="entry name" value="DnaJ domain"/>
    <property type="match status" value="1"/>
</dbReference>
<dbReference type="EMBL" id="JAAAHW010006326">
    <property type="protein sequence ID" value="KAF9963073.1"/>
    <property type="molecule type" value="Genomic_DNA"/>
</dbReference>
<dbReference type="GO" id="GO:0008198">
    <property type="term" value="F:ferrous iron binding"/>
    <property type="evidence" value="ECO:0007669"/>
    <property type="project" value="TreeGrafter"/>
</dbReference>
<name>A0A9P6J599_9FUNG</name>
<evidence type="ECO:0000313" key="4">
    <source>
        <dbReference type="EMBL" id="KAF9963073.1"/>
    </source>
</evidence>
<dbReference type="SMART" id="SM00271">
    <property type="entry name" value="DnaJ"/>
    <property type="match status" value="1"/>
</dbReference>
<dbReference type="Proteomes" id="UP000749646">
    <property type="component" value="Unassembled WGS sequence"/>
</dbReference>
<dbReference type="InterPro" id="IPR036869">
    <property type="entry name" value="J_dom_sf"/>
</dbReference>
<keyword evidence="1" id="KW-0862">Zinc</keyword>
<dbReference type="OrthoDB" id="445556at2759"/>
<proteinExistence type="predicted"/>
<evidence type="ECO:0000256" key="2">
    <source>
        <dbReference type="SAM" id="MobiDB-lite"/>
    </source>
</evidence>